<dbReference type="InParanoid" id="A0A5N4AYK1"/>
<reference evidence="2 3" key="1">
    <citation type="journal article" date="2018" name="Elife">
        <title>Firefly genomes illuminate parallel origins of bioluminescence in beetles.</title>
        <authorList>
            <person name="Fallon T.R."/>
            <person name="Lower S.E."/>
            <person name="Chang C.H."/>
            <person name="Bessho-Uehara M."/>
            <person name="Martin G.J."/>
            <person name="Bewick A.J."/>
            <person name="Behringer M."/>
            <person name="Debat H.J."/>
            <person name="Wong I."/>
            <person name="Day J.C."/>
            <person name="Suvorov A."/>
            <person name="Silva C.J."/>
            <person name="Stanger-Hall K.F."/>
            <person name="Hall D.W."/>
            <person name="Schmitz R.J."/>
            <person name="Nelson D.R."/>
            <person name="Lewis S.M."/>
            <person name="Shigenobu S."/>
            <person name="Bybee S.M."/>
            <person name="Larracuente A.M."/>
            <person name="Oba Y."/>
            <person name="Weng J.K."/>
        </authorList>
    </citation>
    <scope>NUCLEOTIDE SEQUENCE [LARGE SCALE GENOMIC DNA]</scope>
    <source>
        <strain evidence="2">1611_PpyrPB1</strain>
        <tissue evidence="2">Whole body</tissue>
    </source>
</reference>
<dbReference type="EMBL" id="VVIM01000002">
    <property type="protein sequence ID" value="KAB0802427.1"/>
    <property type="molecule type" value="Genomic_DNA"/>
</dbReference>
<sequence length="500" mass="56611">MIECNDSRRCLEAKKNVSYQKSRSNKGFSLLNIFSDVPPEQNESSQSLCPLRLNYEVYNLKPSQSLIGIVCCGNERCGTKKKLHVSIAENVLNKNRSPMLLLLNQNSDKGQAILKGEESTTVDDYEEPVFYEDKKWTDAAVSNAEFEKDLQVSLHSSSEYITYTSDRHKSITEEHKTNYSPLPISKVQKVGHRLKSHSCKNCARKNYQNFMKNCEKQNSLKTASEMKHANFGYNQKQTVVYHSAVINDESSSKDKEDRVDFNEFLEKIAKSQKNASMLSNIDDLNKRINHLDKLLNDTIIRTYTDRLLKDRSFTPVKRKKCKEKNICHFSTLKQQEAIYNTIFKHKPTVMRPLKEDVGQKNYYYDQLLPVSINLAQMNFTAGPITSVDAPNYYYGQLSTSARVTVNNARRRPSRSDSSSDSSELSSETSSSESVTETSSESPSECESSCCSHSSCDCKDPIAAVLIKSSSEVNLRTGAVKTHLKVLLDRGHSSRSIEIRG</sequence>
<dbReference type="Proteomes" id="UP000327044">
    <property type="component" value="Unassembled WGS sequence"/>
</dbReference>
<proteinExistence type="predicted"/>
<feature type="region of interest" description="Disordered" evidence="1">
    <location>
        <begin position="404"/>
        <end position="446"/>
    </location>
</feature>
<name>A0A5N4AYK1_PHOPY</name>
<evidence type="ECO:0000256" key="1">
    <source>
        <dbReference type="SAM" id="MobiDB-lite"/>
    </source>
</evidence>
<protein>
    <submittedName>
        <fullName evidence="2">Uncharacterized protein</fullName>
    </submittedName>
</protein>
<organism evidence="2 3">
    <name type="scientific">Photinus pyralis</name>
    <name type="common">Common eastern firefly</name>
    <name type="synonym">Lampyris pyralis</name>
    <dbReference type="NCBI Taxonomy" id="7054"/>
    <lineage>
        <taxon>Eukaryota</taxon>
        <taxon>Metazoa</taxon>
        <taxon>Ecdysozoa</taxon>
        <taxon>Arthropoda</taxon>
        <taxon>Hexapoda</taxon>
        <taxon>Insecta</taxon>
        <taxon>Pterygota</taxon>
        <taxon>Neoptera</taxon>
        <taxon>Endopterygota</taxon>
        <taxon>Coleoptera</taxon>
        <taxon>Polyphaga</taxon>
        <taxon>Elateriformia</taxon>
        <taxon>Elateroidea</taxon>
        <taxon>Lampyridae</taxon>
        <taxon>Lampyrinae</taxon>
        <taxon>Photinus</taxon>
    </lineage>
</organism>
<accession>A0A5N4AYK1</accession>
<gene>
    <name evidence="2" type="ORF">PPYR_04613</name>
</gene>
<evidence type="ECO:0000313" key="2">
    <source>
        <dbReference type="EMBL" id="KAB0802427.1"/>
    </source>
</evidence>
<evidence type="ECO:0000313" key="3">
    <source>
        <dbReference type="Proteomes" id="UP000327044"/>
    </source>
</evidence>
<dbReference type="AlphaFoldDB" id="A0A5N4AYK1"/>
<keyword evidence="3" id="KW-1185">Reference proteome</keyword>
<feature type="compositionally biased region" description="Low complexity" evidence="1">
    <location>
        <begin position="415"/>
        <end position="446"/>
    </location>
</feature>
<comment type="caution">
    <text evidence="2">The sequence shown here is derived from an EMBL/GenBank/DDBJ whole genome shotgun (WGS) entry which is preliminary data.</text>
</comment>